<feature type="region of interest" description="Disordered" evidence="1">
    <location>
        <begin position="87"/>
        <end position="126"/>
    </location>
</feature>
<evidence type="ECO:0000313" key="4">
    <source>
        <dbReference type="Proteomes" id="UP001501706"/>
    </source>
</evidence>
<protein>
    <submittedName>
        <fullName evidence="3">HNH endonuclease signature motif containing protein</fullName>
    </submittedName>
</protein>
<keyword evidence="3" id="KW-0540">Nuclease</keyword>
<dbReference type="GO" id="GO:0004519">
    <property type="term" value="F:endonuclease activity"/>
    <property type="evidence" value="ECO:0007669"/>
    <property type="project" value="UniProtKB-KW"/>
</dbReference>
<reference evidence="4" key="1">
    <citation type="journal article" date="2019" name="Int. J. Syst. Evol. Microbiol.">
        <title>The Global Catalogue of Microorganisms (GCM) 10K type strain sequencing project: providing services to taxonomists for standard genome sequencing and annotation.</title>
        <authorList>
            <consortium name="The Broad Institute Genomics Platform"/>
            <consortium name="The Broad Institute Genome Sequencing Center for Infectious Disease"/>
            <person name="Wu L."/>
            <person name="Ma J."/>
        </authorList>
    </citation>
    <scope>NUCLEOTIDE SEQUENCE [LARGE SCALE GENOMIC DNA]</scope>
    <source>
        <strain evidence="4">JCM 14330</strain>
    </source>
</reference>
<keyword evidence="4" id="KW-1185">Reference proteome</keyword>
<dbReference type="Gene3D" id="1.10.30.50">
    <property type="match status" value="1"/>
</dbReference>
<sequence length="126" mass="14605">MARRPKYPCRHRGCPALVDGPGYCPAHASDAGWRSDQLRGNRHQRGYGTDWDRTRKRILARDGYLCQCEECQAEGRPLLATEVDHRIPKARGGTDDESNLRAINRDCHKRKTQRESRDARRRSLHR</sequence>
<accession>A0ABP3L6P8</accession>
<dbReference type="InterPro" id="IPR002711">
    <property type="entry name" value="HNH"/>
</dbReference>
<dbReference type="EMBL" id="BAAAEN010000002">
    <property type="protein sequence ID" value="GAA0493659.1"/>
    <property type="molecule type" value="Genomic_DNA"/>
</dbReference>
<organism evidence="3 4">
    <name type="scientific">Pigmentiphaga daeguensis</name>
    <dbReference type="NCBI Taxonomy" id="414049"/>
    <lineage>
        <taxon>Bacteria</taxon>
        <taxon>Pseudomonadati</taxon>
        <taxon>Pseudomonadota</taxon>
        <taxon>Betaproteobacteria</taxon>
        <taxon>Burkholderiales</taxon>
        <taxon>Alcaligenaceae</taxon>
        <taxon>Pigmentiphaga</taxon>
    </lineage>
</organism>
<evidence type="ECO:0000313" key="3">
    <source>
        <dbReference type="EMBL" id="GAA0493659.1"/>
    </source>
</evidence>
<name>A0ABP3L6P8_9BURK</name>
<keyword evidence="3" id="KW-0255">Endonuclease</keyword>
<dbReference type="CDD" id="cd00085">
    <property type="entry name" value="HNHc"/>
    <property type="match status" value="1"/>
</dbReference>
<dbReference type="RefSeq" id="WP_343927152.1">
    <property type="nucleotide sequence ID" value="NZ_BAAAEN010000002.1"/>
</dbReference>
<keyword evidence="3" id="KW-0378">Hydrolase</keyword>
<feature type="domain" description="HNH nuclease" evidence="2">
    <location>
        <begin position="53"/>
        <end position="109"/>
    </location>
</feature>
<proteinExistence type="predicted"/>
<comment type="caution">
    <text evidence="3">The sequence shown here is derived from an EMBL/GenBank/DDBJ whole genome shotgun (WGS) entry which is preliminary data.</text>
</comment>
<dbReference type="InterPro" id="IPR003615">
    <property type="entry name" value="HNH_nuc"/>
</dbReference>
<dbReference type="Pfam" id="PF01844">
    <property type="entry name" value="HNH"/>
    <property type="match status" value="1"/>
</dbReference>
<evidence type="ECO:0000256" key="1">
    <source>
        <dbReference type="SAM" id="MobiDB-lite"/>
    </source>
</evidence>
<evidence type="ECO:0000259" key="2">
    <source>
        <dbReference type="SMART" id="SM00507"/>
    </source>
</evidence>
<gene>
    <name evidence="3" type="ORF">GCM10009097_06910</name>
</gene>
<dbReference type="SMART" id="SM00507">
    <property type="entry name" value="HNHc"/>
    <property type="match status" value="1"/>
</dbReference>
<dbReference type="Proteomes" id="UP001501706">
    <property type="component" value="Unassembled WGS sequence"/>
</dbReference>